<comment type="caution">
    <text evidence="2">The sequence shown here is derived from an EMBL/GenBank/DDBJ whole genome shotgun (WGS) entry which is preliminary data.</text>
</comment>
<feature type="compositionally biased region" description="Low complexity" evidence="1">
    <location>
        <begin position="125"/>
        <end position="139"/>
    </location>
</feature>
<evidence type="ECO:0000256" key="1">
    <source>
        <dbReference type="SAM" id="MobiDB-lite"/>
    </source>
</evidence>
<dbReference type="RefSeq" id="WP_386672701.1">
    <property type="nucleotide sequence ID" value="NZ_JBHLTG010000006.1"/>
</dbReference>
<evidence type="ECO:0000313" key="2">
    <source>
        <dbReference type="EMBL" id="MFC0680709.1"/>
    </source>
</evidence>
<proteinExistence type="predicted"/>
<dbReference type="Proteomes" id="UP001589896">
    <property type="component" value="Unassembled WGS sequence"/>
</dbReference>
<organism evidence="2 3">
    <name type="scientific">Lysobacter korlensis</name>
    <dbReference type="NCBI Taxonomy" id="553636"/>
    <lineage>
        <taxon>Bacteria</taxon>
        <taxon>Pseudomonadati</taxon>
        <taxon>Pseudomonadota</taxon>
        <taxon>Gammaproteobacteria</taxon>
        <taxon>Lysobacterales</taxon>
        <taxon>Lysobacteraceae</taxon>
        <taxon>Lysobacter</taxon>
    </lineage>
</organism>
<dbReference type="EMBL" id="JBHLTG010000006">
    <property type="protein sequence ID" value="MFC0680709.1"/>
    <property type="molecule type" value="Genomic_DNA"/>
</dbReference>
<gene>
    <name evidence="2" type="ORF">ACFFGH_22995</name>
</gene>
<reference evidence="2 3" key="1">
    <citation type="submission" date="2024-09" db="EMBL/GenBank/DDBJ databases">
        <authorList>
            <person name="Sun Q."/>
            <person name="Mori K."/>
        </authorList>
    </citation>
    <scope>NUCLEOTIDE SEQUENCE [LARGE SCALE GENOMIC DNA]</scope>
    <source>
        <strain evidence="2 3">KCTC 23076</strain>
    </source>
</reference>
<evidence type="ECO:0000313" key="3">
    <source>
        <dbReference type="Proteomes" id="UP001589896"/>
    </source>
</evidence>
<accession>A0ABV6RVT8</accession>
<feature type="region of interest" description="Disordered" evidence="1">
    <location>
        <begin position="125"/>
        <end position="149"/>
    </location>
</feature>
<name>A0ABV6RVT8_9GAMM</name>
<sequence>MPSIRFQLDAPLARVEAHVRATYGTAARVVSVREVRTGGVGGFFARRTLDVEVDVPAEAHAPGTRGAATAAGHAAAAGSGAPAAGLAGLLAEADAGDGIGVDAPTLPPDFGIPPEQPTRRSMRAAEAAARARPAAPGAGVRTEQPTISTQSRRFAEVLDGVRAEIAPPKPSVPETIRIAPALSRLAGDLVVIAGLGSDAAAVADALADARGPYLRGVGGDLTAPGARADDRRGAIGLRAAGVERGLPALVSFGLGSGGPTLRAAVDALRALAPDQVWVVIDVSRKPEDTVRWVTAVRAAVAVDAMAVISGAFTASENTAATLGLPEGWSDAGR</sequence>
<protein>
    <submittedName>
        <fullName evidence="2">Uncharacterized protein</fullName>
    </submittedName>
</protein>
<keyword evidence="3" id="KW-1185">Reference proteome</keyword>